<evidence type="ECO:0000256" key="7">
    <source>
        <dbReference type="SAM" id="Phobius"/>
    </source>
</evidence>
<dbReference type="Pfam" id="PF02397">
    <property type="entry name" value="Bac_transf"/>
    <property type="match status" value="1"/>
</dbReference>
<proteinExistence type="inferred from homology"/>
<gene>
    <name evidence="9" type="ORF">H9724_06900</name>
</gene>
<evidence type="ECO:0000259" key="8">
    <source>
        <dbReference type="Pfam" id="PF02397"/>
    </source>
</evidence>
<organism evidence="9 10">
    <name type="scientific">Candidatus Gemmiger avistercoris</name>
    <dbReference type="NCBI Taxonomy" id="2838606"/>
    <lineage>
        <taxon>Bacteria</taxon>
        <taxon>Bacillati</taxon>
        <taxon>Bacillota</taxon>
        <taxon>Clostridia</taxon>
        <taxon>Eubacteriales</taxon>
        <taxon>Gemmiger</taxon>
    </lineage>
</organism>
<dbReference type="EMBL" id="DXBF01000055">
    <property type="protein sequence ID" value="HIZ62477.1"/>
    <property type="molecule type" value="Genomic_DNA"/>
</dbReference>
<comment type="caution">
    <text evidence="9">The sequence shown here is derived from an EMBL/GenBank/DDBJ whole genome shotgun (WGS) entry which is preliminary data.</text>
</comment>
<keyword evidence="4 7" id="KW-0812">Transmembrane</keyword>
<keyword evidence="3" id="KW-0808">Transferase</keyword>
<keyword evidence="6 7" id="KW-0472">Membrane</keyword>
<dbReference type="GO" id="GO:0016020">
    <property type="term" value="C:membrane"/>
    <property type="evidence" value="ECO:0007669"/>
    <property type="project" value="UniProtKB-SubCell"/>
</dbReference>
<dbReference type="InterPro" id="IPR017475">
    <property type="entry name" value="EPS_sugar_tfrase"/>
</dbReference>
<reference evidence="9" key="1">
    <citation type="journal article" date="2021" name="PeerJ">
        <title>Extensive microbial diversity within the chicken gut microbiome revealed by metagenomics and culture.</title>
        <authorList>
            <person name="Gilroy R."/>
            <person name="Ravi A."/>
            <person name="Getino M."/>
            <person name="Pursley I."/>
            <person name="Horton D.L."/>
            <person name="Alikhan N.F."/>
            <person name="Baker D."/>
            <person name="Gharbi K."/>
            <person name="Hall N."/>
            <person name="Watson M."/>
            <person name="Adriaenssens E.M."/>
            <person name="Foster-Nyarko E."/>
            <person name="Jarju S."/>
            <person name="Secka A."/>
            <person name="Antonio M."/>
            <person name="Oren A."/>
            <person name="Chaudhuri R.R."/>
            <person name="La Ragione R."/>
            <person name="Hildebrand F."/>
            <person name="Pallen M.J."/>
        </authorList>
    </citation>
    <scope>NUCLEOTIDE SEQUENCE</scope>
    <source>
        <strain evidence="9">CHK188-11489</strain>
    </source>
</reference>
<accession>A0A9D2FL01</accession>
<evidence type="ECO:0000256" key="1">
    <source>
        <dbReference type="ARBA" id="ARBA00004141"/>
    </source>
</evidence>
<feature type="domain" description="Bacterial sugar transferase" evidence="8">
    <location>
        <begin position="257"/>
        <end position="437"/>
    </location>
</feature>
<evidence type="ECO:0000313" key="10">
    <source>
        <dbReference type="Proteomes" id="UP000824105"/>
    </source>
</evidence>
<dbReference type="NCBIfam" id="TIGR03025">
    <property type="entry name" value="EPS_sugtrans"/>
    <property type="match status" value="1"/>
</dbReference>
<sequence length="462" mass="51904">MLHIRQKQALQLFFVQFVLVVLNTAVFAMVWYLYFADRLDKPFYAKGDYAVILLFVVVYSLLARLYGGFALTISRITELIYSQGVALLISYGIMYIVTGLLMRVWPNPVPLLLAWAVSCFFAFLWARPANKATNRICPPTRTILIYLNEEAHKNGKAIIRSLSWRFDLEQEICASTPTQEICETIRESGVDTVMLCGIASSQRNDILKFCIMNDIRCMVRPNIGDFVMNSAPILQMDNLPVMMCQRATPSVVYAAGKRLADLLLGLVGLVIASPFMLVAALAIKLYDGGPVLFRQTRLTKDGRKFEILKFRSMRVDAEKDGVARLAAKADDRITPVGKVIRACRIDELPQIINILRGDMSLVGPRPERPEIAAQYEEHIPEFALRLQVKAGLTGYAQVYGKYNTAPYDKLQMDLMYIAQQSFVTDLKIIFATIKILFVPESTEGVDQGQTTAISEPEQTGVQ</sequence>
<keyword evidence="5 7" id="KW-1133">Transmembrane helix</keyword>
<dbReference type="GO" id="GO:0016780">
    <property type="term" value="F:phosphotransferase activity, for other substituted phosphate groups"/>
    <property type="evidence" value="ECO:0007669"/>
    <property type="project" value="TreeGrafter"/>
</dbReference>
<name>A0A9D2FL01_9FIRM</name>
<reference evidence="9" key="2">
    <citation type="submission" date="2021-04" db="EMBL/GenBank/DDBJ databases">
        <authorList>
            <person name="Gilroy R."/>
        </authorList>
    </citation>
    <scope>NUCLEOTIDE SEQUENCE</scope>
    <source>
        <strain evidence="9">CHK188-11489</strain>
    </source>
</reference>
<evidence type="ECO:0000256" key="6">
    <source>
        <dbReference type="ARBA" id="ARBA00023136"/>
    </source>
</evidence>
<evidence type="ECO:0000256" key="4">
    <source>
        <dbReference type="ARBA" id="ARBA00022692"/>
    </source>
</evidence>
<feature type="transmembrane region" description="Helical" evidence="7">
    <location>
        <begin position="79"/>
        <end position="102"/>
    </location>
</feature>
<comment type="similarity">
    <text evidence="2">Belongs to the bacterial sugar transferase family.</text>
</comment>
<dbReference type="Proteomes" id="UP000824105">
    <property type="component" value="Unassembled WGS sequence"/>
</dbReference>
<evidence type="ECO:0000256" key="5">
    <source>
        <dbReference type="ARBA" id="ARBA00022989"/>
    </source>
</evidence>
<dbReference type="PANTHER" id="PTHR30576:SF0">
    <property type="entry name" value="UNDECAPRENYL-PHOSPHATE N-ACETYLGALACTOSAMINYL 1-PHOSPHATE TRANSFERASE-RELATED"/>
    <property type="match status" value="1"/>
</dbReference>
<dbReference type="PANTHER" id="PTHR30576">
    <property type="entry name" value="COLANIC BIOSYNTHESIS UDP-GLUCOSE LIPID CARRIER TRANSFERASE"/>
    <property type="match status" value="1"/>
</dbReference>
<evidence type="ECO:0000256" key="3">
    <source>
        <dbReference type="ARBA" id="ARBA00022679"/>
    </source>
</evidence>
<comment type="subcellular location">
    <subcellularLocation>
        <location evidence="1">Membrane</location>
        <topology evidence="1">Multi-pass membrane protein</topology>
    </subcellularLocation>
</comment>
<feature type="transmembrane region" description="Helical" evidence="7">
    <location>
        <begin position="262"/>
        <end position="286"/>
    </location>
</feature>
<feature type="transmembrane region" description="Helical" evidence="7">
    <location>
        <begin position="12"/>
        <end position="34"/>
    </location>
</feature>
<dbReference type="AlphaFoldDB" id="A0A9D2FL01"/>
<feature type="transmembrane region" description="Helical" evidence="7">
    <location>
        <begin position="108"/>
        <end position="126"/>
    </location>
</feature>
<evidence type="ECO:0000313" key="9">
    <source>
        <dbReference type="EMBL" id="HIZ62477.1"/>
    </source>
</evidence>
<feature type="transmembrane region" description="Helical" evidence="7">
    <location>
        <begin position="49"/>
        <end position="67"/>
    </location>
</feature>
<evidence type="ECO:0000256" key="2">
    <source>
        <dbReference type="ARBA" id="ARBA00006464"/>
    </source>
</evidence>
<protein>
    <submittedName>
        <fullName evidence="9">Exopolysaccharide biosynthesis polyprenyl glycosylphosphotransferase</fullName>
    </submittedName>
</protein>
<dbReference type="InterPro" id="IPR003362">
    <property type="entry name" value="Bact_transf"/>
</dbReference>